<dbReference type="Proteomes" id="UP000179179">
    <property type="component" value="Unassembled WGS sequence"/>
</dbReference>
<accession>A0A1F7ZZU7</accession>
<keyword evidence="4" id="KW-1185">Reference proteome</keyword>
<sequence length="471" mass="53743">MGILLILLRHTIKALVSKQTALAGVLGLMQNIAGIYARGETWKQFRTYTEYSDVNQTISDVAWAKFTTNGFVAIPHHEAADFGLPLAEDFPDDPSKGVYVLEAFHEMHCVIYLRETIQALLSGKSVDDKAAHINHCYDALRQAIQCRADDTPIYIPYRSRLTGDGQHRPCRDWNALENWAQRHSACWPTGHCADLEMLDLDVKTMNISHYQQVDGVADGDEFQETQQSTHDRPELRTWNLRCILIGVGAGLILGALTSLIISMEPKDTYTRKMAAWSPALDTFNDQLSIQRFNGALRDPNKYRGPPSQEIDDAWDELIYPEGGLVRLSKAQLDKINASEYAAEYTEELGGGYIATIEVFHQLHCVNMLRKATNMDYYLSRIDEWEDGKTLRYHLDHCIDMLRQKLMCDPDVGMVTYVWAKGWKQPFPDFNTIHKCRDYSKVLEWARRNYVHGRDVADIERAPGALERDTRP</sequence>
<dbReference type="PANTHER" id="PTHR33365:SF4">
    <property type="entry name" value="CYCLOCHLOROTINE BIOSYNTHESIS PROTEIN O"/>
    <property type="match status" value="1"/>
</dbReference>
<reference evidence="3 4" key="1">
    <citation type="journal article" date="2016" name="Genome Biol. Evol.">
        <title>Draft genome sequence of an aflatoxigenic Aspergillus species, A. bombycis.</title>
        <authorList>
            <person name="Moore G.G."/>
            <person name="Mack B.M."/>
            <person name="Beltz S.B."/>
            <person name="Gilbert M.K."/>
        </authorList>
    </citation>
    <scope>NUCLEOTIDE SEQUENCE [LARGE SCALE GENOMIC DNA]</scope>
    <source>
        <strain evidence="4">NRRL 26010</strain>
    </source>
</reference>
<comment type="similarity">
    <text evidence="2">Belongs to the ustYa family.</text>
</comment>
<dbReference type="Pfam" id="PF11807">
    <property type="entry name" value="UstYa"/>
    <property type="match status" value="2"/>
</dbReference>
<gene>
    <name evidence="3" type="ORF">ABOM_005775</name>
</gene>
<organism evidence="3 4">
    <name type="scientific">Aspergillus bombycis</name>
    <dbReference type="NCBI Taxonomy" id="109264"/>
    <lineage>
        <taxon>Eukaryota</taxon>
        <taxon>Fungi</taxon>
        <taxon>Dikarya</taxon>
        <taxon>Ascomycota</taxon>
        <taxon>Pezizomycotina</taxon>
        <taxon>Eurotiomycetes</taxon>
        <taxon>Eurotiomycetidae</taxon>
        <taxon>Eurotiales</taxon>
        <taxon>Aspergillaceae</taxon>
        <taxon>Aspergillus</taxon>
    </lineage>
</organism>
<comment type="caution">
    <text evidence="3">The sequence shown here is derived from an EMBL/GenBank/DDBJ whole genome shotgun (WGS) entry which is preliminary data.</text>
</comment>
<dbReference type="STRING" id="109264.A0A1F7ZZU7"/>
<dbReference type="InterPro" id="IPR021765">
    <property type="entry name" value="UstYa-like"/>
</dbReference>
<evidence type="ECO:0008006" key="5">
    <source>
        <dbReference type="Google" id="ProtNLM"/>
    </source>
</evidence>
<evidence type="ECO:0000256" key="2">
    <source>
        <dbReference type="ARBA" id="ARBA00035112"/>
    </source>
</evidence>
<proteinExistence type="inferred from homology"/>
<evidence type="ECO:0000256" key="1">
    <source>
        <dbReference type="ARBA" id="ARBA00004685"/>
    </source>
</evidence>
<dbReference type="EMBL" id="LYCR01000047">
    <property type="protein sequence ID" value="OGM44990.1"/>
    <property type="molecule type" value="Genomic_DNA"/>
</dbReference>
<dbReference type="PANTHER" id="PTHR33365">
    <property type="entry name" value="YALI0B05434P"/>
    <property type="match status" value="1"/>
</dbReference>
<dbReference type="RefSeq" id="XP_022388707.1">
    <property type="nucleotide sequence ID" value="XM_022532904.1"/>
</dbReference>
<comment type="pathway">
    <text evidence="1">Mycotoxin biosynthesis.</text>
</comment>
<protein>
    <recommendedName>
        <fullName evidence="5">Tat pathway signal sequence</fullName>
    </recommendedName>
</protein>
<dbReference type="AlphaFoldDB" id="A0A1F7ZZU7"/>
<name>A0A1F7ZZU7_9EURO</name>
<dbReference type="GeneID" id="34449165"/>
<dbReference type="OrthoDB" id="3687641at2759"/>
<evidence type="ECO:0000313" key="3">
    <source>
        <dbReference type="EMBL" id="OGM44990.1"/>
    </source>
</evidence>
<dbReference type="GO" id="GO:0043386">
    <property type="term" value="P:mycotoxin biosynthetic process"/>
    <property type="evidence" value="ECO:0007669"/>
    <property type="project" value="InterPro"/>
</dbReference>
<evidence type="ECO:0000313" key="4">
    <source>
        <dbReference type="Proteomes" id="UP000179179"/>
    </source>
</evidence>